<proteinExistence type="predicted"/>
<keyword evidence="2" id="KW-1185">Reference proteome</keyword>
<accession>A0AAE1VUK7</accession>
<protein>
    <submittedName>
        <fullName evidence="1">Uncharacterized protein</fullName>
    </submittedName>
</protein>
<dbReference type="Proteomes" id="UP001291623">
    <property type="component" value="Unassembled WGS sequence"/>
</dbReference>
<comment type="caution">
    <text evidence="1">The sequence shown here is derived from an EMBL/GenBank/DDBJ whole genome shotgun (WGS) entry which is preliminary data.</text>
</comment>
<dbReference type="EMBL" id="JAVYJV010000003">
    <property type="protein sequence ID" value="KAK4374184.1"/>
    <property type="molecule type" value="Genomic_DNA"/>
</dbReference>
<evidence type="ECO:0000313" key="1">
    <source>
        <dbReference type="EMBL" id="KAK4374184.1"/>
    </source>
</evidence>
<organism evidence="1 2">
    <name type="scientific">Anisodus tanguticus</name>
    <dbReference type="NCBI Taxonomy" id="243964"/>
    <lineage>
        <taxon>Eukaryota</taxon>
        <taxon>Viridiplantae</taxon>
        <taxon>Streptophyta</taxon>
        <taxon>Embryophyta</taxon>
        <taxon>Tracheophyta</taxon>
        <taxon>Spermatophyta</taxon>
        <taxon>Magnoliopsida</taxon>
        <taxon>eudicotyledons</taxon>
        <taxon>Gunneridae</taxon>
        <taxon>Pentapetalae</taxon>
        <taxon>asterids</taxon>
        <taxon>lamiids</taxon>
        <taxon>Solanales</taxon>
        <taxon>Solanaceae</taxon>
        <taxon>Solanoideae</taxon>
        <taxon>Hyoscyameae</taxon>
        <taxon>Anisodus</taxon>
    </lineage>
</organism>
<sequence>MVVDKIIASTPAHSSNNIETKSDQKGCTSVRSWADMVEEEEKVSSPPMCSKLSPVAPAFVPSHAMILPSLGVGQLMAQSSAPLNVSVSNTQLIPTNVLHALMSHDMKKLKDMNNPTKNKSIGIVVKSSVLSGFPNKICTLDMDLTTIPSTELQLSCHENARNL</sequence>
<gene>
    <name evidence="1" type="ORF">RND71_004861</name>
</gene>
<evidence type="ECO:0000313" key="2">
    <source>
        <dbReference type="Proteomes" id="UP001291623"/>
    </source>
</evidence>
<reference evidence="1" key="1">
    <citation type="submission" date="2023-12" db="EMBL/GenBank/DDBJ databases">
        <title>Genome assembly of Anisodus tanguticus.</title>
        <authorList>
            <person name="Wang Y.-J."/>
        </authorList>
    </citation>
    <scope>NUCLEOTIDE SEQUENCE</scope>
    <source>
        <strain evidence="1">KB-2021</strain>
        <tissue evidence="1">Leaf</tissue>
    </source>
</reference>
<dbReference type="AlphaFoldDB" id="A0AAE1VUK7"/>
<name>A0AAE1VUK7_9SOLA</name>